<evidence type="ECO:0000313" key="3">
    <source>
        <dbReference type="Proteomes" id="UP000298390"/>
    </source>
</evidence>
<proteinExistence type="predicted"/>
<evidence type="ECO:0000256" key="1">
    <source>
        <dbReference type="SAM" id="MobiDB-lite"/>
    </source>
</evidence>
<feature type="compositionally biased region" description="Acidic residues" evidence="1">
    <location>
        <begin position="19"/>
        <end position="36"/>
    </location>
</feature>
<sequence>MSDLQFSRGVDAFVVSWNDDEDADIDEGEFEDDGGLEVEMTGSETEIGSAEA</sequence>
<dbReference type="Proteomes" id="UP000298390">
    <property type="component" value="Unassembled WGS sequence"/>
</dbReference>
<dbReference type="AlphaFoldDB" id="A0A4Y9YJ96"/>
<protein>
    <submittedName>
        <fullName evidence="2">Uncharacterized protein</fullName>
    </submittedName>
</protein>
<dbReference type="EMBL" id="SEKV01000197">
    <property type="protein sequence ID" value="TFY61687.1"/>
    <property type="molecule type" value="Genomic_DNA"/>
</dbReference>
<organism evidence="2 3">
    <name type="scientific">Rhodofomes roseus</name>
    <dbReference type="NCBI Taxonomy" id="34475"/>
    <lineage>
        <taxon>Eukaryota</taxon>
        <taxon>Fungi</taxon>
        <taxon>Dikarya</taxon>
        <taxon>Basidiomycota</taxon>
        <taxon>Agaricomycotina</taxon>
        <taxon>Agaricomycetes</taxon>
        <taxon>Polyporales</taxon>
        <taxon>Rhodofomes</taxon>
    </lineage>
</organism>
<accession>A0A4Y9YJ96</accession>
<feature type="region of interest" description="Disordered" evidence="1">
    <location>
        <begin position="19"/>
        <end position="52"/>
    </location>
</feature>
<name>A0A4Y9YJ96_9APHY</name>
<evidence type="ECO:0000313" key="2">
    <source>
        <dbReference type="EMBL" id="TFY61687.1"/>
    </source>
</evidence>
<comment type="caution">
    <text evidence="2">The sequence shown here is derived from an EMBL/GenBank/DDBJ whole genome shotgun (WGS) entry which is preliminary data.</text>
</comment>
<gene>
    <name evidence="2" type="ORF">EVJ58_g4343</name>
</gene>
<reference evidence="2 3" key="1">
    <citation type="submission" date="2019-01" db="EMBL/GenBank/DDBJ databases">
        <title>Genome sequencing of the rare red list fungi Fomitopsis rosea.</title>
        <authorList>
            <person name="Buettner E."/>
            <person name="Kellner H."/>
        </authorList>
    </citation>
    <scope>NUCLEOTIDE SEQUENCE [LARGE SCALE GENOMIC DNA]</scope>
    <source>
        <strain evidence="2 3">DSM 105464</strain>
    </source>
</reference>